<evidence type="ECO:0000256" key="5">
    <source>
        <dbReference type="ARBA" id="ARBA00022833"/>
    </source>
</evidence>
<dbReference type="Proteomes" id="UP000694426">
    <property type="component" value="Unplaced"/>
</dbReference>
<dbReference type="InterPro" id="IPR028941">
    <property type="entry name" value="WHIM2_dom"/>
</dbReference>
<feature type="domain" description="DDT" evidence="13">
    <location>
        <begin position="706"/>
        <end position="771"/>
    </location>
</feature>
<dbReference type="GO" id="GO:0003677">
    <property type="term" value="F:DNA binding"/>
    <property type="evidence" value="ECO:0007669"/>
    <property type="project" value="UniProtKB-KW"/>
</dbReference>
<dbReference type="InterPro" id="IPR018501">
    <property type="entry name" value="DDT_dom"/>
</dbReference>
<evidence type="ECO:0000256" key="2">
    <source>
        <dbReference type="ARBA" id="ARBA00007444"/>
    </source>
</evidence>
<feature type="domain" description="MBD" evidence="14">
    <location>
        <begin position="432"/>
        <end position="503"/>
    </location>
</feature>
<dbReference type="SMART" id="SM00391">
    <property type="entry name" value="MBD"/>
    <property type="match status" value="1"/>
</dbReference>
<evidence type="ECO:0000256" key="3">
    <source>
        <dbReference type="ARBA" id="ARBA00022723"/>
    </source>
</evidence>
<dbReference type="Pfam" id="PF01429">
    <property type="entry name" value="MBD"/>
    <property type="match status" value="1"/>
</dbReference>
<keyword evidence="4" id="KW-0863">Zinc-finger</keyword>
<comment type="similarity">
    <text evidence="2">Belongs to the WAL family.</text>
</comment>
<sequence>MDTNNHFNFPGLSSVPTASGLKPTPSSGDSLYTNGAALSFPPQGKSLNGGMNVNGFSTVSHTSTSGTFTSSTHSSGTPHLRSYDCLWDYAQYQPAGAGGLKDGSPSAAPFPSLAQFPLNGVAGGSRPASPGHSANLRGTGQELWGNGTPGSMGLNFDSQELYDSFHDQNFELMPNGPASFYAASQPSPMLGSGEPPFPLPPEEPGAGEDDAEAAKEMSPAIAENGGGLVGSMELEDTQPDLKLCSYNGSAPAVVPLSQEDSVLAPAVGSGCLGDASPITAPLEDAHILSEDPLEPFESLARDPGTGDLYAMDDSQLVSDKSPLEEPPDVPSLRCAASPPLHAAGPFSLLAAGRPAPPLLASPDSPPALHGTWTAPWAPRLPPRGEHGHPAAVRCLFVQGRRSPPLAGRPARRQRSPSSGPLCPAGDAPRRRIATPEEVRFPLQHGWRREVRIKKGNHRWQGETWYYGPCGKRMKQFPEVIKYLNRNVVQDVRREHFSFSPRMPVGDFYEERDTPEGLQWVKLSPEEIPSRIQAITGKRGRPRNAEKAKTKETPAVKRGRGRPPKVKMVDLLSKTDVLSDEDKLKMSKIKKKMRRKVRVAAGGRQGEGWGQLRASSTSCSSIPGLCSQAKEKKGKPEKAKEKVRPKEKKGKGARKVDKGLLAQRRLEERRRQQLILEEMKKPTEDMCLGDHQPLPAFSRIPGLVLPSCAFSNCLTVVEFLQSYGKVLGFDPAKDVPSLCTLQEGLLGLGDSAGEVQDLLVRLLQAALYDPGLPPYCQSLKILGEKVSEISLNRDTVSEVLRCFLTAYGAEDELCEGLRTKPFQALPPDKKAAILAFLVNELNSSTLIINEIDKTLESMANYRKSKWIIEGRLRRLKVALAKKTGRPESEITGLDDGRRRRSSRLTEEPSLELEEEEESRGRKSRRDEEADTSASSVPELERQIEKLAKRQMFFRKKLLHSSQTLRAASLGQDRYRRRYWVLPHLGGIFVEGAEGELGLGSGAALQTPSRLLTPLTAVPVPVPVPSRVNCAASRARGRPRKTKEEPRKSKEEPPPPCRPKSPPINGVLEEPMSLGQSQHDLSQSAFLSWLSQTQSSLLKDSVLTPDSSPGKGEGGLQPLETPADPTAEEESATGAVEKRGPWFNLLPRTPCDDRPPLATSSAEPSPRASSQPRGQPRGEQPKASARQAHGACPRSRSSLEKLQDVPGQPKRRGRPPTKFFKQIEQKYLTQLTEQPVPPEMQSGWWWLQDPEELEAVARALHPRGIREKALHKHLTKHKEYLREVCLRATTGKSCLLGPGREPGSWSVMEKAYETDLSILQWVEELEQRVLMADLQIRGWTCPSPDSTRDDLRYCEHKVEPLEDITVRSRRDGLPLCRERTNPLDLAVLRLAALEQNVERRYLKEPLWPLHEVVVEKAVLSGPEELSLGTTEIAYEITPRVRTWRQTLERCRSAAQVSLCIYQLEKSIAWEKSVNKVGLSPAKRRGATLRSQPSDLTFCE</sequence>
<dbReference type="GeneTree" id="ENSGT00940000159490"/>
<dbReference type="PROSITE" id="PS50982">
    <property type="entry name" value="MBD"/>
    <property type="match status" value="1"/>
</dbReference>
<dbReference type="PROSITE" id="PS50827">
    <property type="entry name" value="DDT"/>
    <property type="match status" value="1"/>
</dbReference>
<evidence type="ECO:0000259" key="13">
    <source>
        <dbReference type="PROSITE" id="PS50827"/>
    </source>
</evidence>
<dbReference type="SMART" id="SM00384">
    <property type="entry name" value="AT_hook"/>
    <property type="match status" value="4"/>
</dbReference>
<evidence type="ECO:0000256" key="6">
    <source>
        <dbReference type="ARBA" id="ARBA00023015"/>
    </source>
</evidence>
<keyword evidence="7" id="KW-0175">Coiled coil</keyword>
<dbReference type="SUPFAM" id="SSF54171">
    <property type="entry name" value="DNA-binding domain"/>
    <property type="match status" value="1"/>
</dbReference>
<feature type="compositionally biased region" description="Acidic residues" evidence="12">
    <location>
        <begin position="907"/>
        <end position="916"/>
    </location>
</feature>
<feature type="compositionally biased region" description="Polar residues" evidence="12">
    <location>
        <begin position="1156"/>
        <end position="1171"/>
    </location>
</feature>
<feature type="region of interest" description="Disordered" evidence="12">
    <location>
        <begin position="402"/>
        <end position="430"/>
    </location>
</feature>
<dbReference type="InterPro" id="IPR001739">
    <property type="entry name" value="Methyl_CpG_DNA-bd"/>
</dbReference>
<keyword evidence="5" id="KW-0862">Zinc</keyword>
<evidence type="ECO:0000313" key="16">
    <source>
        <dbReference type="Proteomes" id="UP000694426"/>
    </source>
</evidence>
<comment type="subcellular location">
    <subcellularLocation>
        <location evidence="1">Nucleus</location>
    </subcellularLocation>
</comment>
<dbReference type="PANTHER" id="PTHR45915">
    <property type="entry name" value="TRANSCRIPTION INTERMEDIARY FACTOR"/>
    <property type="match status" value="1"/>
</dbReference>
<reference evidence="15" key="2">
    <citation type="submission" date="2025-09" db="UniProtKB">
        <authorList>
            <consortium name="Ensembl"/>
        </authorList>
    </citation>
    <scope>IDENTIFICATION</scope>
</reference>
<dbReference type="Gene3D" id="3.30.890.10">
    <property type="entry name" value="Methyl-cpg-binding Protein 2, Chain A"/>
    <property type="match status" value="1"/>
</dbReference>
<dbReference type="GO" id="GO:0008270">
    <property type="term" value="F:zinc ion binding"/>
    <property type="evidence" value="ECO:0007669"/>
    <property type="project" value="UniProtKB-KW"/>
</dbReference>
<dbReference type="InterPro" id="IPR028942">
    <property type="entry name" value="WHIM1_dom"/>
</dbReference>
<feature type="region of interest" description="Disordered" evidence="12">
    <location>
        <begin position="121"/>
        <end position="152"/>
    </location>
</feature>
<evidence type="ECO:0000256" key="1">
    <source>
        <dbReference type="ARBA" id="ARBA00004123"/>
    </source>
</evidence>
<dbReference type="FunFam" id="3.30.890.10:FF:000002">
    <property type="entry name" value="Bromodomain adjacent to zinc finger domain protein 2B"/>
    <property type="match status" value="1"/>
</dbReference>
<feature type="region of interest" description="Disordered" evidence="12">
    <location>
        <begin position="176"/>
        <end position="217"/>
    </location>
</feature>
<protein>
    <submittedName>
        <fullName evidence="15">Bromodomain adjacent to zinc finger domain 2A</fullName>
    </submittedName>
</protein>
<keyword evidence="3" id="KW-0479">Metal-binding</keyword>
<feature type="region of interest" description="Disordered" evidence="12">
    <location>
        <begin position="1098"/>
        <end position="1215"/>
    </location>
</feature>
<evidence type="ECO:0000256" key="7">
    <source>
        <dbReference type="ARBA" id="ARBA00023054"/>
    </source>
</evidence>
<keyword evidence="6" id="KW-0805">Transcription regulation</keyword>
<keyword evidence="11" id="KW-0539">Nucleus</keyword>
<dbReference type="Pfam" id="PF15613">
    <property type="entry name" value="WSD"/>
    <property type="match status" value="1"/>
</dbReference>
<dbReference type="CDD" id="cd01397">
    <property type="entry name" value="HAT_MBD"/>
    <property type="match status" value="1"/>
</dbReference>
<evidence type="ECO:0000256" key="8">
    <source>
        <dbReference type="ARBA" id="ARBA00023117"/>
    </source>
</evidence>
<feature type="region of interest" description="Disordered" evidence="12">
    <location>
        <begin position="1"/>
        <end position="28"/>
    </location>
</feature>
<gene>
    <name evidence="15" type="primary">BAZ2A</name>
</gene>
<evidence type="ECO:0000256" key="10">
    <source>
        <dbReference type="ARBA" id="ARBA00023163"/>
    </source>
</evidence>
<evidence type="ECO:0000256" key="4">
    <source>
        <dbReference type="ARBA" id="ARBA00022771"/>
    </source>
</evidence>
<keyword evidence="16" id="KW-1185">Reference proteome</keyword>
<dbReference type="GO" id="GO:0005634">
    <property type="term" value="C:nucleus"/>
    <property type="evidence" value="ECO:0007669"/>
    <property type="project" value="UniProtKB-SubCell"/>
</dbReference>
<dbReference type="Ensembl" id="ENSABRT00000031350.1">
    <property type="protein sequence ID" value="ENSABRP00000022288.1"/>
    <property type="gene ID" value="ENSABRG00000018356.1"/>
</dbReference>
<keyword evidence="10" id="KW-0804">Transcription</keyword>
<dbReference type="InterPro" id="IPR017956">
    <property type="entry name" value="AT_hook_DNA-bd_motif"/>
</dbReference>
<proteinExistence type="inferred from homology"/>
<dbReference type="SMART" id="SM00571">
    <property type="entry name" value="DDT"/>
    <property type="match status" value="1"/>
</dbReference>
<evidence type="ECO:0000256" key="11">
    <source>
        <dbReference type="ARBA" id="ARBA00023242"/>
    </source>
</evidence>
<evidence type="ECO:0000259" key="14">
    <source>
        <dbReference type="PROSITE" id="PS50982"/>
    </source>
</evidence>
<name>A0A8B9CM42_9AVES</name>
<feature type="region of interest" description="Disordered" evidence="12">
    <location>
        <begin position="536"/>
        <end position="562"/>
    </location>
</feature>
<dbReference type="InterPro" id="IPR016177">
    <property type="entry name" value="DNA-bd_dom_sf"/>
</dbReference>
<keyword evidence="9" id="KW-0238">DNA-binding</keyword>
<evidence type="ECO:0000256" key="12">
    <source>
        <dbReference type="SAM" id="MobiDB-lite"/>
    </source>
</evidence>
<keyword evidence="8" id="KW-0103">Bromodomain</keyword>
<feature type="region of interest" description="Disordered" evidence="12">
    <location>
        <begin position="1026"/>
        <end position="1077"/>
    </location>
</feature>
<organism evidence="15 16">
    <name type="scientific">Anser brachyrhynchus</name>
    <name type="common">Pink-footed goose</name>
    <dbReference type="NCBI Taxonomy" id="132585"/>
    <lineage>
        <taxon>Eukaryota</taxon>
        <taxon>Metazoa</taxon>
        <taxon>Chordata</taxon>
        <taxon>Craniata</taxon>
        <taxon>Vertebrata</taxon>
        <taxon>Euteleostomi</taxon>
        <taxon>Archelosauria</taxon>
        <taxon>Archosauria</taxon>
        <taxon>Dinosauria</taxon>
        <taxon>Saurischia</taxon>
        <taxon>Theropoda</taxon>
        <taxon>Coelurosauria</taxon>
        <taxon>Aves</taxon>
        <taxon>Neognathae</taxon>
        <taxon>Galloanserae</taxon>
        <taxon>Anseriformes</taxon>
        <taxon>Anatidae</taxon>
        <taxon>Anserinae</taxon>
        <taxon>Anser</taxon>
    </lineage>
</organism>
<feature type="compositionally biased region" description="Basic and acidic residues" evidence="12">
    <location>
        <begin position="542"/>
        <end position="554"/>
    </location>
</feature>
<reference evidence="15" key="1">
    <citation type="submission" date="2025-08" db="UniProtKB">
        <authorList>
            <consortium name="Ensembl"/>
        </authorList>
    </citation>
    <scope>IDENTIFICATION</scope>
</reference>
<dbReference type="Pfam" id="PF02791">
    <property type="entry name" value="DDT"/>
    <property type="match status" value="1"/>
</dbReference>
<dbReference type="GO" id="GO:0033553">
    <property type="term" value="C:rDNA heterochromatin"/>
    <property type="evidence" value="ECO:0007669"/>
    <property type="project" value="TreeGrafter"/>
</dbReference>
<dbReference type="PANTHER" id="PTHR45915:SF5">
    <property type="entry name" value="BROMODOMAIN ADJACENT TO ZINC FINGER DOMAIN PROTEIN 2A"/>
    <property type="match status" value="1"/>
</dbReference>
<evidence type="ECO:0000256" key="9">
    <source>
        <dbReference type="ARBA" id="ARBA00023125"/>
    </source>
</evidence>
<feature type="region of interest" description="Disordered" evidence="12">
    <location>
        <begin position="594"/>
        <end position="654"/>
    </location>
</feature>
<dbReference type="Pfam" id="PF15612">
    <property type="entry name" value="WHIM1"/>
    <property type="match status" value="1"/>
</dbReference>
<accession>A0A8B9CM42</accession>
<feature type="compositionally biased region" description="Basic and acidic residues" evidence="12">
    <location>
        <begin position="917"/>
        <end position="926"/>
    </location>
</feature>
<feature type="compositionally biased region" description="Basic and acidic residues" evidence="12">
    <location>
        <begin position="628"/>
        <end position="643"/>
    </location>
</feature>
<evidence type="ECO:0000313" key="15">
    <source>
        <dbReference type="Ensembl" id="ENSABRP00000022288.1"/>
    </source>
</evidence>
<feature type="compositionally biased region" description="Basic and acidic residues" evidence="12">
    <location>
        <begin position="1040"/>
        <end position="1051"/>
    </location>
</feature>
<feature type="region of interest" description="Disordered" evidence="12">
    <location>
        <begin position="885"/>
        <end position="938"/>
    </location>
</feature>